<dbReference type="SUPFAM" id="SSF103473">
    <property type="entry name" value="MFS general substrate transporter"/>
    <property type="match status" value="2"/>
</dbReference>
<feature type="transmembrane region" description="Helical" evidence="5">
    <location>
        <begin position="343"/>
        <end position="362"/>
    </location>
</feature>
<organism evidence="7 8">
    <name type="scientific">Lentzea rhizosphaerae</name>
    <dbReference type="NCBI Taxonomy" id="2041025"/>
    <lineage>
        <taxon>Bacteria</taxon>
        <taxon>Bacillati</taxon>
        <taxon>Actinomycetota</taxon>
        <taxon>Actinomycetes</taxon>
        <taxon>Pseudonocardiales</taxon>
        <taxon>Pseudonocardiaceae</taxon>
        <taxon>Lentzea</taxon>
    </lineage>
</organism>
<feature type="transmembrane region" description="Helical" evidence="5">
    <location>
        <begin position="414"/>
        <end position="432"/>
    </location>
</feature>
<keyword evidence="8" id="KW-1185">Reference proteome</keyword>
<sequence length="521" mass="54408">MSGSPSSTESVQREPLDRSVLAVFSGLMLAMLAAALDQTVVATALPSIVSDIGGLTQLSWVVTAFVLAICVSTPIIGKLADIFPRKTLMQIALLTFLVGSVLCGLAQSMPQLIACRALQGVGAAGIMVLSQAIIGDLISPAERGRYQGFMQAAFALATVSGPLIGGLAAATIGWRWIFYLNLPVIAAAMVVIAIRLDRGESSGRSPVIDWWGIVLLSSAVSLLVLIAGWGGTTYRWTSAPIIVMSLAAAVLLVVFVQVQRKTAEPLMPLRLFANPVIRVVALLVFTQGFVTLGISTFMPLYLQLVHGASPVAAGLRMAPMMLVMAVTAFVCGRAITKLGRYRVFPIAGTITLLVGVLLLAQLGTSTPAWFQVLGLALCGAGLGMTSPVMMLAAQNAADTGDLGVTTSTTTFSRTMGGSLGLAVLGTVFATSLTSSTSSGAMRDLGHHSTTINRSELDALSEPARTELLTHFAQALHAVLLTALAAAAIGCALAFLLQERPLRRTTRGKPQSDPDGAQEVRP</sequence>
<feature type="transmembrane region" description="Helical" evidence="5">
    <location>
        <begin position="208"/>
        <end position="230"/>
    </location>
</feature>
<proteinExistence type="predicted"/>
<accession>A0ABV8BN30</accession>
<dbReference type="PANTHER" id="PTHR23501:SF197">
    <property type="entry name" value="COMD"/>
    <property type="match status" value="1"/>
</dbReference>
<dbReference type="Pfam" id="PF07690">
    <property type="entry name" value="MFS_1"/>
    <property type="match status" value="1"/>
</dbReference>
<dbReference type="Proteomes" id="UP001595690">
    <property type="component" value="Unassembled WGS sequence"/>
</dbReference>
<evidence type="ECO:0000313" key="8">
    <source>
        <dbReference type="Proteomes" id="UP001595690"/>
    </source>
</evidence>
<dbReference type="CDD" id="cd17502">
    <property type="entry name" value="MFS_Azr1_MDR_like"/>
    <property type="match status" value="1"/>
</dbReference>
<dbReference type="InterPro" id="IPR020846">
    <property type="entry name" value="MFS_dom"/>
</dbReference>
<reference evidence="8" key="1">
    <citation type="journal article" date="2019" name="Int. J. Syst. Evol. Microbiol.">
        <title>The Global Catalogue of Microorganisms (GCM) 10K type strain sequencing project: providing services to taxonomists for standard genome sequencing and annotation.</title>
        <authorList>
            <consortium name="The Broad Institute Genomics Platform"/>
            <consortium name="The Broad Institute Genome Sequencing Center for Infectious Disease"/>
            <person name="Wu L."/>
            <person name="Ma J."/>
        </authorList>
    </citation>
    <scope>NUCLEOTIDE SEQUENCE [LARGE SCALE GENOMIC DNA]</scope>
    <source>
        <strain evidence="8">CGMCC 4.7405</strain>
    </source>
</reference>
<feature type="transmembrane region" description="Helical" evidence="5">
    <location>
        <begin position="279"/>
        <end position="301"/>
    </location>
</feature>
<feature type="transmembrane region" description="Helical" evidence="5">
    <location>
        <begin position="121"/>
        <end position="138"/>
    </location>
</feature>
<dbReference type="PROSITE" id="PS50850">
    <property type="entry name" value="MFS"/>
    <property type="match status" value="1"/>
</dbReference>
<gene>
    <name evidence="7" type="ORF">ACFOWZ_05525</name>
</gene>
<evidence type="ECO:0000313" key="7">
    <source>
        <dbReference type="EMBL" id="MFC3890926.1"/>
    </source>
</evidence>
<comment type="caution">
    <text evidence="7">The sequence shown here is derived from an EMBL/GenBank/DDBJ whole genome shotgun (WGS) entry which is preliminary data.</text>
</comment>
<evidence type="ECO:0000256" key="4">
    <source>
        <dbReference type="ARBA" id="ARBA00023136"/>
    </source>
</evidence>
<feature type="transmembrane region" description="Helical" evidence="5">
    <location>
        <begin position="176"/>
        <end position="196"/>
    </location>
</feature>
<feature type="domain" description="Major facilitator superfamily (MFS) profile" evidence="6">
    <location>
        <begin position="23"/>
        <end position="501"/>
    </location>
</feature>
<dbReference type="Gene3D" id="1.20.1720.10">
    <property type="entry name" value="Multidrug resistance protein D"/>
    <property type="match status" value="1"/>
</dbReference>
<keyword evidence="4 5" id="KW-0472">Membrane</keyword>
<dbReference type="InterPro" id="IPR011701">
    <property type="entry name" value="MFS"/>
</dbReference>
<comment type="subcellular location">
    <subcellularLocation>
        <location evidence="1">Cell membrane</location>
        <topology evidence="1">Multi-pass membrane protein</topology>
    </subcellularLocation>
</comment>
<keyword evidence="3 5" id="KW-1133">Transmembrane helix</keyword>
<evidence type="ECO:0000256" key="2">
    <source>
        <dbReference type="ARBA" id="ARBA00022692"/>
    </source>
</evidence>
<dbReference type="InterPro" id="IPR036259">
    <property type="entry name" value="MFS_trans_sf"/>
</dbReference>
<evidence type="ECO:0000256" key="3">
    <source>
        <dbReference type="ARBA" id="ARBA00022989"/>
    </source>
</evidence>
<dbReference type="EMBL" id="JBHRZI010000008">
    <property type="protein sequence ID" value="MFC3890926.1"/>
    <property type="molecule type" value="Genomic_DNA"/>
</dbReference>
<dbReference type="PRINTS" id="PR01036">
    <property type="entry name" value="TCRTETB"/>
</dbReference>
<feature type="transmembrane region" description="Helical" evidence="5">
    <location>
        <begin position="20"/>
        <end position="45"/>
    </location>
</feature>
<feature type="transmembrane region" description="Helical" evidence="5">
    <location>
        <begin position="368"/>
        <end position="393"/>
    </location>
</feature>
<dbReference type="PANTHER" id="PTHR23501">
    <property type="entry name" value="MAJOR FACILITATOR SUPERFAMILY"/>
    <property type="match status" value="1"/>
</dbReference>
<dbReference type="Gene3D" id="1.20.1250.20">
    <property type="entry name" value="MFS general substrate transporter like domains"/>
    <property type="match status" value="1"/>
</dbReference>
<feature type="transmembrane region" description="Helical" evidence="5">
    <location>
        <begin position="57"/>
        <end position="76"/>
    </location>
</feature>
<feature type="transmembrane region" description="Helical" evidence="5">
    <location>
        <begin position="313"/>
        <end position="331"/>
    </location>
</feature>
<feature type="transmembrane region" description="Helical" evidence="5">
    <location>
        <begin position="150"/>
        <end position="170"/>
    </location>
</feature>
<feature type="transmembrane region" description="Helical" evidence="5">
    <location>
        <begin position="236"/>
        <end position="258"/>
    </location>
</feature>
<feature type="transmembrane region" description="Helical" evidence="5">
    <location>
        <begin position="88"/>
        <end position="109"/>
    </location>
</feature>
<feature type="transmembrane region" description="Helical" evidence="5">
    <location>
        <begin position="474"/>
        <end position="496"/>
    </location>
</feature>
<evidence type="ECO:0000259" key="6">
    <source>
        <dbReference type="PROSITE" id="PS50850"/>
    </source>
</evidence>
<dbReference type="RefSeq" id="WP_382369725.1">
    <property type="nucleotide sequence ID" value="NZ_JBHRZI010000008.1"/>
</dbReference>
<evidence type="ECO:0000256" key="5">
    <source>
        <dbReference type="SAM" id="Phobius"/>
    </source>
</evidence>
<name>A0ABV8BN30_9PSEU</name>
<protein>
    <submittedName>
        <fullName evidence="7">MDR family MFS transporter</fullName>
    </submittedName>
</protein>
<evidence type="ECO:0000256" key="1">
    <source>
        <dbReference type="ARBA" id="ARBA00004651"/>
    </source>
</evidence>
<keyword evidence="2 5" id="KW-0812">Transmembrane</keyword>